<dbReference type="Gene3D" id="3.90.70.10">
    <property type="entry name" value="Cysteine proteinases"/>
    <property type="match status" value="1"/>
</dbReference>
<dbReference type="AlphaFoldDB" id="A0A815J217"/>
<dbReference type="EMBL" id="CAJNOG010000881">
    <property type="protein sequence ID" value="CAF1376071.1"/>
    <property type="molecule type" value="Genomic_DNA"/>
</dbReference>
<organism evidence="3 5">
    <name type="scientific">Adineta steineri</name>
    <dbReference type="NCBI Taxonomy" id="433720"/>
    <lineage>
        <taxon>Eukaryota</taxon>
        <taxon>Metazoa</taxon>
        <taxon>Spiralia</taxon>
        <taxon>Gnathifera</taxon>
        <taxon>Rotifera</taxon>
        <taxon>Eurotatoria</taxon>
        <taxon>Bdelloidea</taxon>
        <taxon>Adinetida</taxon>
        <taxon>Adinetidae</taxon>
        <taxon>Adineta</taxon>
    </lineage>
</organism>
<proteinExistence type="predicted"/>
<gene>
    <name evidence="3" type="ORF">JYZ213_LOCUS36394</name>
    <name evidence="4" type="ORF">OXD698_LOCUS33707</name>
</gene>
<feature type="domain" description="Cathepsin propeptide inhibitor" evidence="2">
    <location>
        <begin position="24"/>
        <end position="58"/>
    </location>
</feature>
<evidence type="ECO:0000313" key="5">
    <source>
        <dbReference type="Proteomes" id="UP000663845"/>
    </source>
</evidence>
<reference evidence="3" key="1">
    <citation type="submission" date="2021-02" db="EMBL/GenBank/DDBJ databases">
        <authorList>
            <person name="Nowell W R."/>
        </authorList>
    </citation>
    <scope>NUCLEOTIDE SEQUENCE</scope>
</reference>
<comment type="caution">
    <text evidence="3">The sequence shown here is derived from an EMBL/GenBank/DDBJ whole genome shotgun (WGS) entry which is preliminary data.</text>
</comment>
<evidence type="ECO:0000313" key="3">
    <source>
        <dbReference type="EMBL" id="CAF1376071.1"/>
    </source>
</evidence>
<protein>
    <recommendedName>
        <fullName evidence="2">Cathepsin propeptide inhibitor domain-containing protein</fullName>
    </recommendedName>
</protein>
<dbReference type="InterPro" id="IPR038765">
    <property type="entry name" value="Papain-like_cys_pep_sf"/>
</dbReference>
<dbReference type="EMBL" id="CAJOAZ010004682">
    <property type="protein sequence ID" value="CAF4070751.1"/>
    <property type="molecule type" value="Genomic_DNA"/>
</dbReference>
<feature type="signal peptide" evidence="1">
    <location>
        <begin position="1"/>
        <end position="22"/>
    </location>
</feature>
<dbReference type="InterPro" id="IPR013201">
    <property type="entry name" value="Prot_inhib_I29"/>
</dbReference>
<evidence type="ECO:0000256" key="1">
    <source>
        <dbReference type="SAM" id="SignalP"/>
    </source>
</evidence>
<name>A0A815J217_9BILA</name>
<dbReference type="Pfam" id="PF08246">
    <property type="entry name" value="Inhibitor_I29"/>
    <property type="match status" value="1"/>
</dbReference>
<accession>A0A815J217</accession>
<evidence type="ECO:0000313" key="4">
    <source>
        <dbReference type="EMBL" id="CAF4070751.1"/>
    </source>
</evidence>
<dbReference type="SUPFAM" id="SSF54001">
    <property type="entry name" value="Cysteine proteinases"/>
    <property type="match status" value="1"/>
</dbReference>
<dbReference type="Proteomes" id="UP000663844">
    <property type="component" value="Unassembled WGS sequence"/>
</dbReference>
<sequence length="144" mass="16861">MLNTRFIFFFVLFDIIVGDVSIEWDKFKHKYNKQYKIIDEEIERKQIFIENHNEIHSFFTQELVSSRRNTLKSYTSSFKSTREVKDLPESLDWRDKGVITEVYHDEVGGIVTAVVDTELVESLHAIEAGKLTSIRLLSTIHGCF</sequence>
<keyword evidence="1" id="KW-0732">Signal</keyword>
<feature type="chain" id="PRO_5036227930" description="Cathepsin propeptide inhibitor domain-containing protein" evidence="1">
    <location>
        <begin position="23"/>
        <end position="144"/>
    </location>
</feature>
<evidence type="ECO:0000259" key="2">
    <source>
        <dbReference type="Pfam" id="PF08246"/>
    </source>
</evidence>
<dbReference type="Proteomes" id="UP000663845">
    <property type="component" value="Unassembled WGS sequence"/>
</dbReference>